<comment type="caution">
    <text evidence="1">The sequence shown here is derived from an EMBL/GenBank/DDBJ whole genome shotgun (WGS) entry which is preliminary data.</text>
</comment>
<name>A0A9P4G6U4_9PLEO</name>
<dbReference type="EMBL" id="ML976620">
    <property type="protein sequence ID" value="KAF1840108.1"/>
    <property type="molecule type" value="Genomic_DNA"/>
</dbReference>
<accession>A0A9P4G6U4</accession>
<organism evidence="1 2">
    <name type="scientific">Cucurbitaria berberidis CBS 394.84</name>
    <dbReference type="NCBI Taxonomy" id="1168544"/>
    <lineage>
        <taxon>Eukaryota</taxon>
        <taxon>Fungi</taxon>
        <taxon>Dikarya</taxon>
        <taxon>Ascomycota</taxon>
        <taxon>Pezizomycotina</taxon>
        <taxon>Dothideomycetes</taxon>
        <taxon>Pleosporomycetidae</taxon>
        <taxon>Pleosporales</taxon>
        <taxon>Pleosporineae</taxon>
        <taxon>Cucurbitariaceae</taxon>
        <taxon>Cucurbitaria</taxon>
    </lineage>
</organism>
<evidence type="ECO:0000313" key="1">
    <source>
        <dbReference type="EMBL" id="KAF1840108.1"/>
    </source>
</evidence>
<dbReference type="AlphaFoldDB" id="A0A9P4G6U4"/>
<keyword evidence="2" id="KW-1185">Reference proteome</keyword>
<dbReference type="OrthoDB" id="3766258at2759"/>
<reference evidence="1" key="1">
    <citation type="submission" date="2020-01" db="EMBL/GenBank/DDBJ databases">
        <authorList>
            <consortium name="DOE Joint Genome Institute"/>
            <person name="Haridas S."/>
            <person name="Albert R."/>
            <person name="Binder M."/>
            <person name="Bloem J."/>
            <person name="Labutti K."/>
            <person name="Salamov A."/>
            <person name="Andreopoulos B."/>
            <person name="Baker S.E."/>
            <person name="Barry K."/>
            <person name="Bills G."/>
            <person name="Bluhm B.H."/>
            <person name="Cannon C."/>
            <person name="Castanera R."/>
            <person name="Culley D.E."/>
            <person name="Daum C."/>
            <person name="Ezra D."/>
            <person name="Gonzalez J.B."/>
            <person name="Henrissat B."/>
            <person name="Kuo A."/>
            <person name="Liang C."/>
            <person name="Lipzen A."/>
            <person name="Lutzoni F."/>
            <person name="Magnuson J."/>
            <person name="Mondo S."/>
            <person name="Nolan M."/>
            <person name="Ohm R."/>
            <person name="Pangilinan J."/>
            <person name="Park H.-J."/>
            <person name="Ramirez L."/>
            <person name="Alfaro M."/>
            <person name="Sun H."/>
            <person name="Tritt A."/>
            <person name="Yoshinaga Y."/>
            <person name="Zwiers L.-H."/>
            <person name="Turgeon B.G."/>
            <person name="Goodwin S.B."/>
            <person name="Spatafora J.W."/>
            <person name="Crous P.W."/>
            <person name="Grigoriev I.V."/>
        </authorList>
    </citation>
    <scope>NUCLEOTIDE SEQUENCE</scope>
    <source>
        <strain evidence="1">CBS 394.84</strain>
    </source>
</reference>
<sequence>MYTQATIPTQIRLCVECKVWVSTDLEWIKHNELHAHNPSIVYGPVIAEGILAAPRRCPYCTKQGMYLQIENHSKYVEHIEEHVRQQMADNSDSELHCPHYSCAHMGFDKRRLLSHLDKVHGISF</sequence>
<proteinExistence type="predicted"/>
<dbReference type="RefSeq" id="XP_040782671.1">
    <property type="nucleotide sequence ID" value="XM_040929625.1"/>
</dbReference>
<dbReference type="Proteomes" id="UP000800039">
    <property type="component" value="Unassembled WGS sequence"/>
</dbReference>
<gene>
    <name evidence="1" type="ORF">K460DRAFT_296241</name>
</gene>
<dbReference type="GeneID" id="63846877"/>
<protein>
    <submittedName>
        <fullName evidence="1">Uncharacterized protein</fullName>
    </submittedName>
</protein>
<evidence type="ECO:0000313" key="2">
    <source>
        <dbReference type="Proteomes" id="UP000800039"/>
    </source>
</evidence>